<sequence length="49" mass="5388">MNVRPEDYYEVARTFADGQNRVMRAYRALTQALGDLSGAAQLAPEGEGQ</sequence>
<reference evidence="1 2" key="1">
    <citation type="journal article" date="2019" name="Int. J. Syst. Evol. Microbiol.">
        <title>The Global Catalogue of Microorganisms (GCM) 10K type strain sequencing project: providing services to taxonomists for standard genome sequencing and annotation.</title>
        <authorList>
            <consortium name="The Broad Institute Genomics Platform"/>
            <consortium name="The Broad Institute Genome Sequencing Center for Infectious Disease"/>
            <person name="Wu L."/>
            <person name="Ma J."/>
        </authorList>
    </citation>
    <scope>NUCLEOTIDE SEQUENCE [LARGE SCALE GENOMIC DNA]</scope>
    <source>
        <strain evidence="1 2">JCM 10303</strain>
    </source>
</reference>
<accession>A0ABN1C4Q1</accession>
<protein>
    <submittedName>
        <fullName evidence="1">Uncharacterized protein</fullName>
    </submittedName>
</protein>
<organism evidence="1 2">
    <name type="scientific">Saccharopolyspora erythraea</name>
    <name type="common">Streptomyces erythraeus</name>
    <dbReference type="NCBI Taxonomy" id="1836"/>
    <lineage>
        <taxon>Bacteria</taxon>
        <taxon>Bacillati</taxon>
        <taxon>Actinomycetota</taxon>
        <taxon>Actinomycetes</taxon>
        <taxon>Pseudonocardiales</taxon>
        <taxon>Pseudonocardiaceae</taxon>
        <taxon>Saccharopolyspora</taxon>
    </lineage>
</organism>
<name>A0ABN1C4Q1_SACER</name>
<evidence type="ECO:0000313" key="1">
    <source>
        <dbReference type="EMBL" id="GAA0511769.1"/>
    </source>
</evidence>
<gene>
    <name evidence="1" type="ORF">GCM10009533_08230</name>
</gene>
<comment type="caution">
    <text evidence="1">The sequence shown here is derived from an EMBL/GenBank/DDBJ whole genome shotgun (WGS) entry which is preliminary data.</text>
</comment>
<evidence type="ECO:0000313" key="2">
    <source>
        <dbReference type="Proteomes" id="UP001500729"/>
    </source>
</evidence>
<dbReference type="EMBL" id="BAAAGS010000004">
    <property type="protein sequence ID" value="GAA0511769.1"/>
    <property type="molecule type" value="Genomic_DNA"/>
</dbReference>
<dbReference type="Proteomes" id="UP001500729">
    <property type="component" value="Unassembled WGS sequence"/>
</dbReference>
<keyword evidence="2" id="KW-1185">Reference proteome</keyword>
<dbReference type="RefSeq" id="WP_009948131.1">
    <property type="nucleotide sequence ID" value="NZ_BAAAGS010000004.1"/>
</dbReference>
<proteinExistence type="predicted"/>